<name>V8PFQ0_OPHHA</name>
<evidence type="ECO:0000313" key="3">
    <source>
        <dbReference type="Proteomes" id="UP000018936"/>
    </source>
</evidence>
<dbReference type="Gene3D" id="3.90.1750.10">
    <property type="entry name" value="Hect, E3 ligase catalytic domains"/>
    <property type="match status" value="1"/>
</dbReference>
<feature type="non-terminal residue" evidence="2">
    <location>
        <position position="443"/>
    </location>
</feature>
<dbReference type="OrthoDB" id="423283at2759"/>
<gene>
    <name evidence="2" type="primary">WWP1</name>
    <name evidence="2" type="ORF">L345_01373</name>
</gene>
<reference evidence="2 3" key="1">
    <citation type="journal article" date="2013" name="Proc. Natl. Acad. Sci. U.S.A.">
        <title>The king cobra genome reveals dynamic gene evolution and adaptation in the snake venom system.</title>
        <authorList>
            <person name="Vonk F.J."/>
            <person name="Casewell N.R."/>
            <person name="Henkel C.V."/>
            <person name="Heimberg A.M."/>
            <person name="Jansen H.J."/>
            <person name="McCleary R.J."/>
            <person name="Kerkkamp H.M."/>
            <person name="Vos R.A."/>
            <person name="Guerreiro I."/>
            <person name="Calvete J.J."/>
            <person name="Wuster W."/>
            <person name="Woods A.E."/>
            <person name="Logan J.M."/>
            <person name="Harrison R.A."/>
            <person name="Castoe T.A."/>
            <person name="de Koning A.P."/>
            <person name="Pollock D.D."/>
            <person name="Yandell M."/>
            <person name="Calderon D."/>
            <person name="Renjifo C."/>
            <person name="Currier R.B."/>
            <person name="Salgado D."/>
            <person name="Pla D."/>
            <person name="Sanz L."/>
            <person name="Hyder A.S."/>
            <person name="Ribeiro J.M."/>
            <person name="Arntzen J.W."/>
            <person name="van den Thillart G.E."/>
            <person name="Boetzer M."/>
            <person name="Pirovano W."/>
            <person name="Dirks R.P."/>
            <person name="Spaink H.P."/>
            <person name="Duboule D."/>
            <person name="McGlinn E."/>
            <person name="Kini R.M."/>
            <person name="Richardson M.K."/>
        </authorList>
    </citation>
    <scope>NUCLEOTIDE SEQUENCE</scope>
    <source>
        <tissue evidence="2">Blood</tissue>
    </source>
</reference>
<dbReference type="SUPFAM" id="SSF49562">
    <property type="entry name" value="C2 domain (Calcium/lipid-binding domain, CaLB)"/>
    <property type="match status" value="1"/>
</dbReference>
<proteinExistence type="predicted"/>
<feature type="compositionally biased region" description="Polar residues" evidence="1">
    <location>
        <begin position="116"/>
        <end position="128"/>
    </location>
</feature>
<dbReference type="EMBL" id="AZIM01000177">
    <property type="protein sequence ID" value="ETE72786.1"/>
    <property type="molecule type" value="Genomic_DNA"/>
</dbReference>
<sequence length="443" mass="49252">MLVKKENVTPQTTLEFRVWSHHTLKADALLGKATVDLRQALEVHNRRLEHVKEHLKLSLENKSGLIQTGELIIVLDGLVLETESLSNRSSLVTIEVQQNGDALHENRETPARTASRLDNQTPSSSIVQISFPIHAVNGDNGDNSSSPHIVTRSKNSPIPNPLSSEQDNNIVSCESSIMEADNLSISEIPMDSTEAPSTSVDCTTTISETPIETEATTSNAESSTSATAFNEFSGLQPVTPPDSVSSSTENNATPMTEVAKPRESANVSGEAIRQQPGNTSIEPLPPGYKLLFTINEVLLFVFFKDGNKERIHMVEPIMLIITQELQLGKGLNLCHQAGKEGLMIAEEFIMWTTIREQQRGRDQQWNQLEILNNGSRNEINCKELCNNLTNDTSIRNKGPQIAYERSFRWKLAHFRYLCQSNALPSHVKINVSRQTLFEDSFQQ</sequence>
<evidence type="ECO:0000256" key="1">
    <source>
        <dbReference type="SAM" id="MobiDB-lite"/>
    </source>
</evidence>
<protein>
    <submittedName>
        <fullName evidence="2">NEDD4-like E3 ubiquitin-protein ligase WWP1</fullName>
    </submittedName>
</protein>
<dbReference type="InterPro" id="IPR035892">
    <property type="entry name" value="C2_domain_sf"/>
</dbReference>
<feature type="compositionally biased region" description="Polar residues" evidence="1">
    <location>
        <begin position="140"/>
        <end position="166"/>
    </location>
</feature>
<feature type="region of interest" description="Disordered" evidence="1">
    <location>
        <begin position="101"/>
        <end position="166"/>
    </location>
</feature>
<feature type="region of interest" description="Disordered" evidence="1">
    <location>
        <begin position="232"/>
        <end position="280"/>
    </location>
</feature>
<dbReference type="Proteomes" id="UP000018936">
    <property type="component" value="Unassembled WGS sequence"/>
</dbReference>
<feature type="non-terminal residue" evidence="2">
    <location>
        <position position="1"/>
    </location>
</feature>
<dbReference type="Gene3D" id="2.60.40.150">
    <property type="entry name" value="C2 domain"/>
    <property type="match status" value="1"/>
</dbReference>
<evidence type="ECO:0000313" key="2">
    <source>
        <dbReference type="EMBL" id="ETE72786.1"/>
    </source>
</evidence>
<keyword evidence="3" id="KW-1185">Reference proteome</keyword>
<dbReference type="AlphaFoldDB" id="V8PFQ0"/>
<accession>V8PFQ0</accession>
<organism evidence="2 3">
    <name type="scientific">Ophiophagus hannah</name>
    <name type="common">King cobra</name>
    <name type="synonym">Naja hannah</name>
    <dbReference type="NCBI Taxonomy" id="8665"/>
    <lineage>
        <taxon>Eukaryota</taxon>
        <taxon>Metazoa</taxon>
        <taxon>Chordata</taxon>
        <taxon>Craniata</taxon>
        <taxon>Vertebrata</taxon>
        <taxon>Euteleostomi</taxon>
        <taxon>Lepidosauria</taxon>
        <taxon>Squamata</taxon>
        <taxon>Bifurcata</taxon>
        <taxon>Unidentata</taxon>
        <taxon>Episquamata</taxon>
        <taxon>Toxicofera</taxon>
        <taxon>Serpentes</taxon>
        <taxon>Colubroidea</taxon>
        <taxon>Elapidae</taxon>
        <taxon>Elapinae</taxon>
        <taxon>Ophiophagus</taxon>
    </lineage>
</organism>
<comment type="caution">
    <text evidence="2">The sequence shown here is derived from an EMBL/GenBank/DDBJ whole genome shotgun (WGS) entry which is preliminary data.</text>
</comment>